<dbReference type="VEuPathDB" id="FungiDB:RhiirFUN_019934"/>
<comment type="caution">
    <text evidence="2">The sequence shown here is derived from an EMBL/GenBank/DDBJ whole genome shotgun (WGS) entry which is preliminary data.</text>
</comment>
<dbReference type="Gene3D" id="2.100.10.30">
    <property type="entry name" value="Jacalin-like lectin domain"/>
    <property type="match status" value="1"/>
</dbReference>
<evidence type="ECO:0000313" key="3">
    <source>
        <dbReference type="Proteomes" id="UP000233469"/>
    </source>
</evidence>
<proteinExistence type="predicted"/>
<name>A0A2N1MKX6_9GLOM</name>
<dbReference type="VEuPathDB" id="FungiDB:FUN_013580"/>
<reference evidence="2 3" key="2">
    <citation type="submission" date="2017-10" db="EMBL/GenBank/DDBJ databases">
        <title>Extensive intraspecific genome diversity in a model arbuscular mycorrhizal fungus.</title>
        <authorList>
            <person name="Chen E.C.H."/>
            <person name="Morin E."/>
            <person name="Baudet D."/>
            <person name="Noel J."/>
            <person name="Ndikumana S."/>
            <person name="Charron P."/>
            <person name="St-Onge C."/>
            <person name="Giorgi J."/>
            <person name="Grigoriev I.V."/>
            <person name="Roux C."/>
            <person name="Martin F.M."/>
            <person name="Corradi N."/>
        </authorList>
    </citation>
    <scope>NUCLEOTIDE SEQUENCE [LARGE SCALE GENOMIC DNA]</scope>
    <source>
        <strain evidence="2 3">C2</strain>
    </source>
</reference>
<dbReference type="PROSITE" id="PS51752">
    <property type="entry name" value="JACALIN_LECTIN"/>
    <property type="match status" value="1"/>
</dbReference>
<dbReference type="AlphaFoldDB" id="A0A2N1MKX6"/>
<organism evidence="2 3">
    <name type="scientific">Rhizophagus irregularis</name>
    <dbReference type="NCBI Taxonomy" id="588596"/>
    <lineage>
        <taxon>Eukaryota</taxon>
        <taxon>Fungi</taxon>
        <taxon>Fungi incertae sedis</taxon>
        <taxon>Mucoromycota</taxon>
        <taxon>Glomeromycotina</taxon>
        <taxon>Glomeromycetes</taxon>
        <taxon>Glomerales</taxon>
        <taxon>Glomeraceae</taxon>
        <taxon>Rhizophagus</taxon>
    </lineage>
</organism>
<dbReference type="EMBL" id="LLXL01001963">
    <property type="protein sequence ID" value="PKK62291.1"/>
    <property type="molecule type" value="Genomic_DNA"/>
</dbReference>
<dbReference type="InterPro" id="IPR001229">
    <property type="entry name" value="Jacalin-like_lectin_dom"/>
</dbReference>
<evidence type="ECO:0000313" key="2">
    <source>
        <dbReference type="EMBL" id="PKK62291.1"/>
    </source>
</evidence>
<protein>
    <recommendedName>
        <fullName evidence="1">Jacalin-type lectin domain-containing protein</fullName>
    </recommendedName>
</protein>
<accession>A0A2N1MKX6</accession>
<dbReference type="InterPro" id="IPR053002">
    <property type="entry name" value="Metalloproteinase_M10B"/>
</dbReference>
<dbReference type="Proteomes" id="UP000233469">
    <property type="component" value="Unassembled WGS sequence"/>
</dbReference>
<sequence>MRNVSRDLSMIIYRAKFTVANSKLYIPSNKSDSVSYDEKKKILPSQWLSYLEIGLWCDISIIKECKYELSRVKNIVTYINKINLENIPYQIWQYSNYLDFIMKDLEKDNIMIKSSFRISNKLGSLINKIKSNYNIFLKSQDVFSKFNDNSSDTAKNVEPKIFKSEFIGENGCRAEFMTYFDSPPAIQGARKTKSSLSLRSIIIGADMFVDSLTFEWSDNISIKYGGNGGQLSRLKLEEGEVVMWANIYKYKWGKICGLEFRTNKWKTTGILGWSNNLPTALEAPRGYEIVGFYGSFDKHICGIGILYSKIEI</sequence>
<feature type="domain" description="Jacalin-type lectin" evidence="1">
    <location>
        <begin position="164"/>
        <end position="309"/>
    </location>
</feature>
<dbReference type="PANTHER" id="PTHR21054:SF2">
    <property type="entry name" value="MIP04191P"/>
    <property type="match status" value="1"/>
</dbReference>
<reference evidence="2 3" key="1">
    <citation type="submission" date="2016-04" db="EMBL/GenBank/DDBJ databases">
        <title>Genome analyses suggest a sexual origin of heterokaryosis in a supposedly ancient asexual fungus.</title>
        <authorList>
            <person name="Ropars J."/>
            <person name="Sedzielewska K."/>
            <person name="Noel J."/>
            <person name="Charron P."/>
            <person name="Farinelli L."/>
            <person name="Marton T."/>
            <person name="Kruger M."/>
            <person name="Pelin A."/>
            <person name="Brachmann A."/>
            <person name="Corradi N."/>
        </authorList>
    </citation>
    <scope>NUCLEOTIDE SEQUENCE [LARGE SCALE GENOMIC DNA]</scope>
    <source>
        <strain evidence="2 3">C2</strain>
    </source>
</reference>
<dbReference type="SUPFAM" id="SSF51101">
    <property type="entry name" value="Mannose-binding lectins"/>
    <property type="match status" value="1"/>
</dbReference>
<gene>
    <name evidence="2" type="ORF">RhiirC2_182857</name>
</gene>
<dbReference type="InterPro" id="IPR036404">
    <property type="entry name" value="Jacalin-like_lectin_dom_sf"/>
</dbReference>
<dbReference type="PANTHER" id="PTHR21054">
    <property type="entry name" value="ZINC METALLOPROTEINASE-RELATED"/>
    <property type="match status" value="1"/>
</dbReference>
<dbReference type="SMART" id="SM00915">
    <property type="entry name" value="Jacalin"/>
    <property type="match status" value="1"/>
</dbReference>
<evidence type="ECO:0000259" key="1">
    <source>
        <dbReference type="PROSITE" id="PS51752"/>
    </source>
</evidence>
<dbReference type="Pfam" id="PF01419">
    <property type="entry name" value="Jacalin"/>
    <property type="match status" value="1"/>
</dbReference>